<feature type="compositionally biased region" description="Low complexity" evidence="1">
    <location>
        <begin position="250"/>
        <end position="264"/>
    </location>
</feature>
<dbReference type="Proteomes" id="UP000324767">
    <property type="component" value="Unassembled WGS sequence"/>
</dbReference>
<proteinExistence type="predicted"/>
<evidence type="ECO:0000313" key="2">
    <source>
        <dbReference type="EMBL" id="KAA6406496.1"/>
    </source>
</evidence>
<protein>
    <submittedName>
        <fullName evidence="2">Uncharacterized protein</fullName>
    </submittedName>
</protein>
<feature type="compositionally biased region" description="Acidic residues" evidence="1">
    <location>
        <begin position="98"/>
        <end position="109"/>
    </location>
</feature>
<sequence length="264" mass="27372">MSSEDRRQLIEDEMERIAAGFEMLVMRERYVMGGTGPDGGGESRASHVTAAVEGVLAMQGSIEADGGTGPDGGGESRASHVTATVEAILAMQGSIEADGGEEDYADDTDTTNSQASTPTAASASNSAENHQENGPTMTALLLWSDPYANVDFSFDPDTTVILGPDDVLAPLAAAPPEWVAEQEREMAEVRSMSEAFTGSLPTGRHATFEYFMRVTGLTQDAPVASNEGAVNVEAADEAASEDAVDEEAADGGASSGQGLSAQEE</sequence>
<reference evidence="2 3" key="1">
    <citation type="submission" date="2019-09" db="EMBL/GenBank/DDBJ databases">
        <title>The hologenome of the rock-dwelling lichen Lasallia pustulata.</title>
        <authorList>
            <person name="Greshake Tzovaras B."/>
            <person name="Segers F."/>
            <person name="Bicker A."/>
            <person name="Dal Grande F."/>
            <person name="Otte J."/>
            <person name="Hankeln T."/>
            <person name="Schmitt I."/>
            <person name="Ebersberger I."/>
        </authorList>
    </citation>
    <scope>NUCLEOTIDE SEQUENCE [LARGE SCALE GENOMIC DNA]</scope>
    <source>
        <strain evidence="2">A1-1</strain>
    </source>
</reference>
<feature type="compositionally biased region" description="Acidic residues" evidence="1">
    <location>
        <begin position="234"/>
        <end position="249"/>
    </location>
</feature>
<feature type="region of interest" description="Disordered" evidence="1">
    <location>
        <begin position="96"/>
        <end position="132"/>
    </location>
</feature>
<feature type="compositionally biased region" description="Low complexity" evidence="1">
    <location>
        <begin position="110"/>
        <end position="127"/>
    </location>
</feature>
<gene>
    <name evidence="2" type="ORF">FRX48_09661</name>
</gene>
<name>A0A5M8PBX6_9LECA</name>
<dbReference type="AlphaFoldDB" id="A0A5M8PBX6"/>
<comment type="caution">
    <text evidence="2">The sequence shown here is derived from an EMBL/GenBank/DDBJ whole genome shotgun (WGS) entry which is preliminary data.</text>
</comment>
<feature type="region of interest" description="Disordered" evidence="1">
    <location>
        <begin position="231"/>
        <end position="264"/>
    </location>
</feature>
<organism evidence="2 3">
    <name type="scientific">Lasallia pustulata</name>
    <dbReference type="NCBI Taxonomy" id="136370"/>
    <lineage>
        <taxon>Eukaryota</taxon>
        <taxon>Fungi</taxon>
        <taxon>Dikarya</taxon>
        <taxon>Ascomycota</taxon>
        <taxon>Pezizomycotina</taxon>
        <taxon>Lecanoromycetes</taxon>
        <taxon>OSLEUM clade</taxon>
        <taxon>Umbilicariomycetidae</taxon>
        <taxon>Umbilicariales</taxon>
        <taxon>Umbilicariaceae</taxon>
        <taxon>Lasallia</taxon>
    </lineage>
</organism>
<evidence type="ECO:0000256" key="1">
    <source>
        <dbReference type="SAM" id="MobiDB-lite"/>
    </source>
</evidence>
<accession>A0A5M8PBX6</accession>
<evidence type="ECO:0000313" key="3">
    <source>
        <dbReference type="Proteomes" id="UP000324767"/>
    </source>
</evidence>
<dbReference type="EMBL" id="VXIT01000026">
    <property type="protein sequence ID" value="KAA6406496.1"/>
    <property type="molecule type" value="Genomic_DNA"/>
</dbReference>